<protein>
    <submittedName>
        <fullName evidence="2">Uncharacterized protein</fullName>
    </submittedName>
</protein>
<dbReference type="STRING" id="1352936.M878_03155"/>
<accession>V6KVR7</accession>
<dbReference type="RefSeq" id="WP_023544654.1">
    <property type="nucleotide sequence ID" value="NZ_CM002285.1"/>
</dbReference>
<evidence type="ECO:0000256" key="1">
    <source>
        <dbReference type="SAM" id="MobiDB-lite"/>
    </source>
</evidence>
<dbReference type="Proteomes" id="UP000017984">
    <property type="component" value="Chromosome"/>
</dbReference>
<dbReference type="AlphaFoldDB" id="V6KVR7"/>
<dbReference type="PATRIC" id="fig|1352936.5.peg.693"/>
<evidence type="ECO:0000313" key="3">
    <source>
        <dbReference type="Proteomes" id="UP000017984"/>
    </source>
</evidence>
<feature type="compositionally biased region" description="Basic and acidic residues" evidence="1">
    <location>
        <begin position="181"/>
        <end position="191"/>
    </location>
</feature>
<gene>
    <name evidence="2" type="ORF">M878_03155</name>
</gene>
<comment type="caution">
    <text evidence="2">The sequence shown here is derived from an EMBL/GenBank/DDBJ whole genome shotgun (WGS) entry which is preliminary data.</text>
</comment>
<organism evidence="2 3">
    <name type="scientific">Streptomyces roseochromogenus subsp. oscitans DS 12.976</name>
    <dbReference type="NCBI Taxonomy" id="1352936"/>
    <lineage>
        <taxon>Bacteria</taxon>
        <taxon>Bacillati</taxon>
        <taxon>Actinomycetota</taxon>
        <taxon>Actinomycetes</taxon>
        <taxon>Kitasatosporales</taxon>
        <taxon>Streptomycetaceae</taxon>
        <taxon>Streptomyces</taxon>
    </lineage>
</organism>
<evidence type="ECO:0000313" key="2">
    <source>
        <dbReference type="EMBL" id="EST36113.1"/>
    </source>
</evidence>
<dbReference type="HOGENOM" id="CLU_1224200_0_0_11"/>
<feature type="region of interest" description="Disordered" evidence="1">
    <location>
        <begin position="163"/>
        <end position="226"/>
    </location>
</feature>
<dbReference type="InterPro" id="IPR036259">
    <property type="entry name" value="MFS_trans_sf"/>
</dbReference>
<dbReference type="EMBL" id="AWQX01000020">
    <property type="protein sequence ID" value="EST36113.1"/>
    <property type="molecule type" value="Genomic_DNA"/>
</dbReference>
<dbReference type="OrthoDB" id="3522477at2"/>
<proteinExistence type="predicted"/>
<sequence>MKRTLPGRFAILAEKPNVTMGARVPLVTTPSQFGIWVSVPVFFTHRLGSALEEWPRLLTVMMGMNPAFVVFFSALGDRWSQRGTAGWLGGVLSAAEYCLDLYCLDVYCLPVAVGHNFLVAAVAAGAFGAGMAKYVPLPPLLTAPTPEHKGQVMSVCSLGPGERGTGAVDRHTVHRTARRPGCAEDLRRTALEQKGPGATAPRTVPAAPSTQLPAPATGSAFWDTAG</sequence>
<reference evidence="2 3" key="1">
    <citation type="journal article" date="2014" name="Genome Announc.">
        <title>Draft Genome Sequence of Streptomyces roseochromogenes subsp. oscitans DS 12.976, Producer of the Aminocoumarin Antibiotic Clorobiocin.</title>
        <authorList>
            <person name="Ruckert C."/>
            <person name="Kalinowski J."/>
            <person name="Heide L."/>
            <person name="Apel A.K."/>
        </authorList>
    </citation>
    <scope>NUCLEOTIDE SEQUENCE [LARGE SCALE GENOMIC DNA]</scope>
    <source>
        <strain evidence="2 3">DS 12.976</strain>
    </source>
</reference>
<keyword evidence="3" id="KW-1185">Reference proteome</keyword>
<name>V6KVR7_STRRC</name>
<dbReference type="SUPFAM" id="SSF103473">
    <property type="entry name" value="MFS general substrate transporter"/>
    <property type="match status" value="1"/>
</dbReference>